<evidence type="ECO:0000313" key="2">
    <source>
        <dbReference type="Proteomes" id="UP000683925"/>
    </source>
</evidence>
<proteinExistence type="predicted"/>
<name>A0A8S1W030_PAROT</name>
<keyword evidence="2" id="KW-1185">Reference proteome</keyword>
<dbReference type="EMBL" id="CAJJDP010000076">
    <property type="protein sequence ID" value="CAD8181439.1"/>
    <property type="molecule type" value="Genomic_DNA"/>
</dbReference>
<comment type="caution">
    <text evidence="1">The sequence shown here is derived from an EMBL/GenBank/DDBJ whole genome shotgun (WGS) entry which is preliminary data.</text>
</comment>
<dbReference type="Proteomes" id="UP000683925">
    <property type="component" value="Unassembled WGS sequence"/>
</dbReference>
<reference evidence="1" key="1">
    <citation type="submission" date="2021-01" db="EMBL/GenBank/DDBJ databases">
        <authorList>
            <consortium name="Genoscope - CEA"/>
            <person name="William W."/>
        </authorList>
    </citation>
    <scope>NUCLEOTIDE SEQUENCE</scope>
</reference>
<dbReference type="AlphaFoldDB" id="A0A8S1W030"/>
<gene>
    <name evidence="1" type="ORF">POCTA_138.1.T0770031</name>
</gene>
<accession>A0A8S1W030</accession>
<organism evidence="1 2">
    <name type="scientific">Paramecium octaurelia</name>
    <dbReference type="NCBI Taxonomy" id="43137"/>
    <lineage>
        <taxon>Eukaryota</taxon>
        <taxon>Sar</taxon>
        <taxon>Alveolata</taxon>
        <taxon>Ciliophora</taxon>
        <taxon>Intramacronucleata</taxon>
        <taxon>Oligohymenophorea</taxon>
        <taxon>Peniculida</taxon>
        <taxon>Parameciidae</taxon>
        <taxon>Paramecium</taxon>
    </lineage>
</organism>
<evidence type="ECO:0000313" key="1">
    <source>
        <dbReference type="EMBL" id="CAD8181439.1"/>
    </source>
</evidence>
<protein>
    <submittedName>
        <fullName evidence="1">Uncharacterized protein</fullName>
    </submittedName>
</protein>
<dbReference type="OrthoDB" id="301122at2759"/>
<sequence>MQYKQYKECRLCQSSLSQFQIDYLKKKYYNAFHFYFAKPISEILANLQIDHVVLFKDLLYFNDDNDYLTKCYNKLDQKQIMSKLQFKIPIPNLLIVTAHQILQKRNNKLKKLQKQPVHNMAATNKYSEFISILISLIFWQYQILFNTTQNIDQSSEIEEYENRLISWETSEHNIYSNSIVSNNQIKPITQKLQSILNKSNSIHQLYYQQNDKDISMVIRDINKFTNRQLMKISPKQMVNKKNVKNNGKCTNQSKNTNVIVPKLRIPQIIDNKVNFQQLINQYDQILQQRYCQTERQQKSNNQQTNKGQLYNKQQQSIYSVPSSSNFPGKGISTCSASLLLKSLSKMSIDKSPMTSRRLEIKQSLTNLIKQQERDLGFFTQR</sequence>